<feature type="transmembrane region" description="Helical" evidence="2">
    <location>
        <begin position="175"/>
        <end position="199"/>
    </location>
</feature>
<name>A0AAD7BZ73_9AGAR</name>
<feature type="transmembrane region" description="Helical" evidence="2">
    <location>
        <begin position="251"/>
        <end position="274"/>
    </location>
</feature>
<proteinExistence type="predicted"/>
<keyword evidence="4" id="KW-1185">Reference proteome</keyword>
<evidence type="ECO:0000313" key="3">
    <source>
        <dbReference type="EMBL" id="KAJ7634674.1"/>
    </source>
</evidence>
<feature type="transmembrane region" description="Helical" evidence="2">
    <location>
        <begin position="102"/>
        <end position="120"/>
    </location>
</feature>
<organism evidence="3 4">
    <name type="scientific">Roridomyces roridus</name>
    <dbReference type="NCBI Taxonomy" id="1738132"/>
    <lineage>
        <taxon>Eukaryota</taxon>
        <taxon>Fungi</taxon>
        <taxon>Dikarya</taxon>
        <taxon>Basidiomycota</taxon>
        <taxon>Agaricomycotina</taxon>
        <taxon>Agaricomycetes</taxon>
        <taxon>Agaricomycetidae</taxon>
        <taxon>Agaricales</taxon>
        <taxon>Marasmiineae</taxon>
        <taxon>Mycenaceae</taxon>
        <taxon>Roridomyces</taxon>
    </lineage>
</organism>
<keyword evidence="2" id="KW-1133">Transmembrane helix</keyword>
<gene>
    <name evidence="3" type="ORF">FB45DRAFT_1025603</name>
</gene>
<feature type="transmembrane region" description="Helical" evidence="2">
    <location>
        <begin position="52"/>
        <end position="70"/>
    </location>
</feature>
<evidence type="ECO:0000313" key="4">
    <source>
        <dbReference type="Proteomes" id="UP001221142"/>
    </source>
</evidence>
<feature type="transmembrane region" description="Helical" evidence="2">
    <location>
        <begin position="132"/>
        <end position="155"/>
    </location>
</feature>
<dbReference type="EMBL" id="JARKIF010000007">
    <property type="protein sequence ID" value="KAJ7634674.1"/>
    <property type="molecule type" value="Genomic_DNA"/>
</dbReference>
<accession>A0AAD7BZ73</accession>
<dbReference type="Proteomes" id="UP001221142">
    <property type="component" value="Unassembled WGS sequence"/>
</dbReference>
<comment type="caution">
    <text evidence="3">The sequence shown here is derived from an EMBL/GenBank/DDBJ whole genome shotgun (WGS) entry which is preliminary data.</text>
</comment>
<keyword evidence="2" id="KW-0812">Transmembrane</keyword>
<protein>
    <submittedName>
        <fullName evidence="3">Uncharacterized protein</fullName>
    </submittedName>
</protein>
<evidence type="ECO:0000256" key="2">
    <source>
        <dbReference type="SAM" id="Phobius"/>
    </source>
</evidence>
<feature type="transmembrane region" description="Helical" evidence="2">
    <location>
        <begin position="220"/>
        <end position="245"/>
    </location>
</feature>
<evidence type="ECO:0000256" key="1">
    <source>
        <dbReference type="SAM" id="MobiDB-lite"/>
    </source>
</evidence>
<keyword evidence="2" id="KW-0472">Membrane</keyword>
<sequence length="336" mass="37233">MPGFNSSGTLTRLLLETLFCSFYFVLFPTLIYLRIVRRRGRDITIPHKSTAFWVFVGLIVQFITITIHWIDTIWEAYQTVVVLGGGDRALEFLRDVSRPSSIIQITTFVVAFIFTDALVIHRLWIIFSRQTLPVIVPLLLLVAQAITGGGLISIYAAPSKKVLNVVIFHALGNGWVTGSLVSSILISTYSTVMISWKILSIHRALSNLDAHASDGVKLTFFLAVLVESAALQTATAFAILIAFQLDFIGQSILVPIAPSIYGISSVLIHIRVALGWSHGPRESDEQDTIPARIEFATGQTTTVIGTVDERMHEDLRDPELEMNAYPLSKRPQDTIP</sequence>
<feature type="transmembrane region" description="Helical" evidence="2">
    <location>
        <begin position="12"/>
        <end position="32"/>
    </location>
</feature>
<feature type="region of interest" description="Disordered" evidence="1">
    <location>
        <begin position="315"/>
        <end position="336"/>
    </location>
</feature>
<dbReference type="AlphaFoldDB" id="A0AAD7BZ73"/>
<reference evidence="3" key="1">
    <citation type="submission" date="2023-03" db="EMBL/GenBank/DDBJ databases">
        <title>Massive genome expansion in bonnet fungi (Mycena s.s.) driven by repeated elements and novel gene families across ecological guilds.</title>
        <authorList>
            <consortium name="Lawrence Berkeley National Laboratory"/>
            <person name="Harder C.B."/>
            <person name="Miyauchi S."/>
            <person name="Viragh M."/>
            <person name="Kuo A."/>
            <person name="Thoen E."/>
            <person name="Andreopoulos B."/>
            <person name="Lu D."/>
            <person name="Skrede I."/>
            <person name="Drula E."/>
            <person name="Henrissat B."/>
            <person name="Morin E."/>
            <person name="Kohler A."/>
            <person name="Barry K."/>
            <person name="LaButti K."/>
            <person name="Morin E."/>
            <person name="Salamov A."/>
            <person name="Lipzen A."/>
            <person name="Mereny Z."/>
            <person name="Hegedus B."/>
            <person name="Baldrian P."/>
            <person name="Stursova M."/>
            <person name="Weitz H."/>
            <person name="Taylor A."/>
            <person name="Grigoriev I.V."/>
            <person name="Nagy L.G."/>
            <person name="Martin F."/>
            <person name="Kauserud H."/>
        </authorList>
    </citation>
    <scope>NUCLEOTIDE SEQUENCE</scope>
    <source>
        <strain evidence="3">9284</strain>
    </source>
</reference>